<dbReference type="AlphaFoldDB" id="A0A1D1UZQ0"/>
<name>A0A1D1UZQ0_RAMVA</name>
<evidence type="ECO:0000313" key="2">
    <source>
        <dbReference type="Proteomes" id="UP000186922"/>
    </source>
</evidence>
<reference evidence="1 2" key="1">
    <citation type="journal article" date="2016" name="Nat. Commun.">
        <title>Extremotolerant tardigrade genome and improved radiotolerance of human cultured cells by tardigrade-unique protein.</title>
        <authorList>
            <person name="Hashimoto T."/>
            <person name="Horikawa D.D."/>
            <person name="Saito Y."/>
            <person name="Kuwahara H."/>
            <person name="Kozuka-Hata H."/>
            <person name="Shin-I T."/>
            <person name="Minakuchi Y."/>
            <person name="Ohishi K."/>
            <person name="Motoyama A."/>
            <person name="Aizu T."/>
            <person name="Enomoto A."/>
            <person name="Kondo K."/>
            <person name="Tanaka S."/>
            <person name="Hara Y."/>
            <person name="Koshikawa S."/>
            <person name="Sagara H."/>
            <person name="Miura T."/>
            <person name="Yokobori S."/>
            <person name="Miyagawa K."/>
            <person name="Suzuki Y."/>
            <person name="Kubo T."/>
            <person name="Oyama M."/>
            <person name="Kohara Y."/>
            <person name="Fujiyama A."/>
            <person name="Arakawa K."/>
            <person name="Katayama T."/>
            <person name="Toyoda A."/>
            <person name="Kunieda T."/>
        </authorList>
    </citation>
    <scope>NUCLEOTIDE SEQUENCE [LARGE SCALE GENOMIC DNA]</scope>
    <source>
        <strain evidence="1 2">YOKOZUNA-1</strain>
    </source>
</reference>
<proteinExistence type="predicted"/>
<keyword evidence="2" id="KW-1185">Reference proteome</keyword>
<protein>
    <submittedName>
        <fullName evidence="1">Uncharacterized protein</fullName>
    </submittedName>
</protein>
<organism evidence="1 2">
    <name type="scientific">Ramazzottius varieornatus</name>
    <name type="common">Water bear</name>
    <name type="synonym">Tardigrade</name>
    <dbReference type="NCBI Taxonomy" id="947166"/>
    <lineage>
        <taxon>Eukaryota</taxon>
        <taxon>Metazoa</taxon>
        <taxon>Ecdysozoa</taxon>
        <taxon>Tardigrada</taxon>
        <taxon>Eutardigrada</taxon>
        <taxon>Parachela</taxon>
        <taxon>Hypsibioidea</taxon>
        <taxon>Ramazzottiidae</taxon>
        <taxon>Ramazzottius</taxon>
    </lineage>
</organism>
<sequence length="69" mass="7383">MSNADFSCLGGDNFAGESGEFCAEGTFGRRADLQNGIPHSCATTKLKHWTNLQLETSGTTGYPQTVKRA</sequence>
<evidence type="ECO:0000313" key="1">
    <source>
        <dbReference type="EMBL" id="GAU95104.1"/>
    </source>
</evidence>
<dbReference type="Proteomes" id="UP000186922">
    <property type="component" value="Unassembled WGS sequence"/>
</dbReference>
<gene>
    <name evidence="1" type="primary">RvY_06780-1</name>
    <name evidence="1" type="synonym">RvY_06780.1</name>
    <name evidence="1" type="ORF">RvY_06780</name>
</gene>
<dbReference type="EMBL" id="BDGG01000003">
    <property type="protein sequence ID" value="GAU95104.1"/>
    <property type="molecule type" value="Genomic_DNA"/>
</dbReference>
<comment type="caution">
    <text evidence="1">The sequence shown here is derived from an EMBL/GenBank/DDBJ whole genome shotgun (WGS) entry which is preliminary data.</text>
</comment>
<accession>A0A1D1UZQ0</accession>